<proteinExistence type="predicted"/>
<dbReference type="PANTHER" id="PTHR39639:SF1">
    <property type="entry name" value="DUF262 DOMAIN-CONTAINING PROTEIN"/>
    <property type="match status" value="1"/>
</dbReference>
<keyword evidence="3" id="KW-1185">Reference proteome</keyword>
<dbReference type="Proteomes" id="UP001148932">
    <property type="component" value="Unassembled WGS sequence"/>
</dbReference>
<gene>
    <name evidence="2" type="ORF">OIN59_17330</name>
</gene>
<evidence type="ECO:0000313" key="3">
    <source>
        <dbReference type="Proteomes" id="UP001148932"/>
    </source>
</evidence>
<protein>
    <submittedName>
        <fullName evidence="2">DUF262 domain-containing protein</fullName>
    </submittedName>
</protein>
<organism evidence="2 3">
    <name type="scientific">Acidovorax benzenivorans</name>
    <dbReference type="NCBI Taxonomy" id="2987520"/>
    <lineage>
        <taxon>Bacteria</taxon>
        <taxon>Pseudomonadati</taxon>
        <taxon>Pseudomonadota</taxon>
        <taxon>Betaproteobacteria</taxon>
        <taxon>Burkholderiales</taxon>
        <taxon>Comamonadaceae</taxon>
        <taxon>Acidovorax</taxon>
    </lineage>
</organism>
<name>A0ABT5RZT0_9BURK</name>
<comment type="caution">
    <text evidence="2">The sequence shown here is derived from an EMBL/GenBank/DDBJ whole genome shotgun (WGS) entry which is preliminary data.</text>
</comment>
<dbReference type="RefSeq" id="WP_274112314.1">
    <property type="nucleotide sequence ID" value="NZ_JAPCKI010000011.1"/>
</dbReference>
<sequence length="346" mass="39197">MKIKQHNWAISKLIADRPEINLNPTWQRGAAWKDPRKILLIDSILRGMDIPKVYLRKLPANGAHKHDAVDGQQRIRAIWEFRSDGFSLNHPDPLPAVGEHPIHGLKFSQLHQSLRDQFDAFQVSVAEITAADNDEITNLFARLQLGVALNPAELRNAMLAPARHIIDSIATGHSFFDSTKIPDTRYKRQDYVAHVFAMAAYKGQRNIKAPDLKKMILEFGPSKAPDLLVISSAVNEALTVLEEVDAQLKRRITQKWLFVDLAWLIVQQQTAGLDVNADDLAESFMEFDDLRRKYTSKPEELLQAEGTTKQVRLNKALYDYIMAFRAQGATHGNLKTRNASLRAYCL</sequence>
<dbReference type="Pfam" id="PF03235">
    <property type="entry name" value="GmrSD_N"/>
    <property type="match status" value="1"/>
</dbReference>
<evidence type="ECO:0000313" key="2">
    <source>
        <dbReference type="EMBL" id="MDD2179202.1"/>
    </source>
</evidence>
<dbReference type="EMBL" id="JAPCKI010000011">
    <property type="protein sequence ID" value="MDD2179202.1"/>
    <property type="molecule type" value="Genomic_DNA"/>
</dbReference>
<accession>A0ABT5RZT0</accession>
<reference evidence="2" key="1">
    <citation type="submission" date="2022-10" db="EMBL/GenBank/DDBJ databases">
        <title>Description of microaerobic benzene degrading bacteria.</title>
        <authorList>
            <person name="Bedics A."/>
            <person name="Tancsics A."/>
            <person name="Banerjee S."/>
        </authorList>
    </citation>
    <scope>NUCLEOTIDE SEQUENCE</scope>
    <source>
        <strain evidence="2">D2M1</strain>
    </source>
</reference>
<feature type="domain" description="GmrSD restriction endonucleases N-terminal" evidence="1">
    <location>
        <begin position="19"/>
        <end position="159"/>
    </location>
</feature>
<dbReference type="InterPro" id="IPR004919">
    <property type="entry name" value="GmrSD_N"/>
</dbReference>
<evidence type="ECO:0000259" key="1">
    <source>
        <dbReference type="Pfam" id="PF03235"/>
    </source>
</evidence>
<dbReference type="PANTHER" id="PTHR39639">
    <property type="entry name" value="CHROMOSOME 16, WHOLE GENOME SHOTGUN SEQUENCE"/>
    <property type="match status" value="1"/>
</dbReference>